<evidence type="ECO:0000313" key="5">
    <source>
        <dbReference type="EMBL" id="CAF1413246.1"/>
    </source>
</evidence>
<dbReference type="Gene3D" id="1.25.40.370">
    <property type="match status" value="1"/>
</dbReference>
<reference evidence="4" key="1">
    <citation type="submission" date="2021-02" db="EMBL/GenBank/DDBJ databases">
        <authorList>
            <person name="Nowell W R."/>
        </authorList>
    </citation>
    <scope>NUCLEOTIDE SEQUENCE</scope>
</reference>
<evidence type="ECO:0000256" key="1">
    <source>
        <dbReference type="ARBA" id="ARBA00022737"/>
    </source>
</evidence>
<dbReference type="SUPFAM" id="SSF69322">
    <property type="entry name" value="Tricorn protease domain 2"/>
    <property type="match status" value="1"/>
</dbReference>
<dbReference type="EMBL" id="CAJNOL010001744">
    <property type="protein sequence ID" value="CAF1413246.1"/>
    <property type="molecule type" value="Genomic_DNA"/>
</dbReference>
<gene>
    <name evidence="5" type="ORF">JXQ802_LOCUS35403</name>
    <name evidence="4" type="ORF">PYM288_LOCUS26073</name>
</gene>
<name>A0A814Y5H2_9BILA</name>
<dbReference type="Pfam" id="PF24883">
    <property type="entry name" value="NPHP3_N"/>
    <property type="match status" value="1"/>
</dbReference>
<proteinExistence type="predicted"/>
<dbReference type="InterPro" id="IPR056884">
    <property type="entry name" value="NPHP3-like_N"/>
</dbReference>
<dbReference type="Gene3D" id="3.40.50.300">
    <property type="entry name" value="P-loop containing nucleotide triphosphate hydrolases"/>
    <property type="match status" value="1"/>
</dbReference>
<evidence type="ECO:0008006" key="8">
    <source>
        <dbReference type="Google" id="ProtNLM"/>
    </source>
</evidence>
<dbReference type="Proteomes" id="UP000663870">
    <property type="component" value="Unassembled WGS sequence"/>
</dbReference>
<dbReference type="Gene3D" id="2.130.10.10">
    <property type="entry name" value="YVTN repeat-like/Quinoprotein amine dehydrogenase"/>
    <property type="match status" value="2"/>
</dbReference>
<dbReference type="InterPro" id="IPR001680">
    <property type="entry name" value="WD40_rpt"/>
</dbReference>
<dbReference type="InterPro" id="IPR052752">
    <property type="entry name" value="NACHT-WD_repeat"/>
</dbReference>
<dbReference type="PANTHER" id="PTHR19871">
    <property type="entry name" value="BETA TRANSDUCIN-RELATED PROTEIN"/>
    <property type="match status" value="1"/>
</dbReference>
<evidence type="ECO:0000259" key="3">
    <source>
        <dbReference type="Pfam" id="PF24883"/>
    </source>
</evidence>
<sequence length="1627" mass="191662">MVVNLSGDSPQWSDRPSFPIIYDTTQDVEKLRHVALTGDVHAKIPNVSHIIRLFISSTFKDMSDERDKIMHVIYPKLEKYCSSKGYILQIVDMRWGIFESASNEQLTTDICLDEIRLAKELSNGPFFIAILSHRYGSKFSPRSITKIEFDLLLQQSNQNEKNLLHTWYDIDKNNIPIIYNLKSLEDDDLKNKWETSDSKLVIDLLRRCANAANLNEDDQIKYTRSVTEIEIQEGIFKTDDYHFRCLAFFRHIHVFDQIKPGIIDPTLMNIFNKYVDMNPNTNEIEYECQQMIKNLKERIQRKLPKRNVKQFIVDINSISELMQNTLVNENFENYLIEFTDLFERNIVNLIEANINKNEILFHVFENYADLFHHLRFCHEKVKGFMGRHSFINQIHSLLLEQHAQYIVIYGISGSGKTSLIAKIAEKLKDWFHNINFITVLRFIGTSEDSYNIQNLLSSIIKQLAHCFDLIINYEEMTPIDKLYNYFKKFLIEISQECVDDQQVFILLDSLDQLSPEYSSRKLDWFPIGLPKNIRFIVSTLNDRQYEAFQAIQNLVKNTSNNYIEITELNEDEIRSTIQYRLDHAQRTLTDIQMEYLVDLFKKCRIPLYIKLVMDQAIKWKHSISMKNMSVSDEIKPAIHDLLEKVELSYGIVLVEKVLQYMTLSRHGFYENYLQNILTNDPTVLRYIEDEFKNHKFSSSRIPQIFLIRLIHALREYLSGPMYRWYHRAFWEVATDRYCQNDQSNQDCHKTIVKTYQHEKFNKSNPFWMNELPYHATCANNIDELKNNFLLNLKFMQIKAQGSDIDQLITDYEFAIHKHNDDQTLRLVHQVLLIAAYKIRQDPLQLPGQLYGRLYGYETSSDLKNLLEQCLSPLEDAIVSSGRFMAGPNNLLSKSLIAHKTEIKSTLISNDNQKVISCSIDNCIKVFDGKTLKETLTIYKNYDSTTILTISNDDTILYVWCRITEEKHKGQPLIEAFSLTTGDHLFNVRATILHDDSTKHREILFSNLKNDLWLVTKHNWYHLDWQTGTVQSILKIPQEFAQRSDKIICIDKAQERIVMGLDMEPIVLSLSENGNYTLRDLLDQTVMGRRFLILPNLTLAISTRRIFKSLYDDKDMEWNILLCHLESLEIQRRIPVNKALRMWRSSLDSTKIFCNAFNYIYVLDIEKRQTDFILEHSSQMNSCSLLNELTVISATWDNKLHVWNLSEASSQNSNNVNLFDPFSSRMIQFLYDEFNTLSRYVFVYNVFNEHSKELFILYDLSTQKIVRRCQIDKYVRNDLQPICFISQQFVLLFCLSEKNYYFLNIDQFTIVKEFSSDESRVFKKIYSNQVVMSIRNDRDHTNSLVLLDCNLLCFEMIIPMWNHIEWHTANSQTIIYKNKSNPTVFMFKIVERHLSVLSLDIGDDPIDQMKSSPNGKYLAAIYMIDAMTKSIKVYRIENTEQVSLCFEKTNLKQLGEMKFVGDQYFVYQHKEGSNRLTYCYDLCTNTLYLWFQDDDSQGLFDCLKHERSKYIWYQRYQVSRMNKVKTDISVFHIQDISKPICSLDVDCRLKINQVALFDNGNAMLVKVLDKLEFVAFFLKSKTKNTEENTIHFDLFRLNDLTTQLTLTKGIFYQFCRKFSFTHYAMEFK</sequence>
<dbReference type="InterPro" id="IPR025139">
    <property type="entry name" value="DUF4062"/>
</dbReference>
<evidence type="ECO:0000259" key="2">
    <source>
        <dbReference type="Pfam" id="PF13271"/>
    </source>
</evidence>
<keyword evidence="7" id="KW-1185">Reference proteome</keyword>
<comment type="caution">
    <text evidence="4">The sequence shown here is derived from an EMBL/GenBank/DDBJ whole genome shotgun (WGS) entry which is preliminary data.</text>
</comment>
<protein>
    <recommendedName>
        <fullName evidence="8">NACHT domain-containing protein</fullName>
    </recommendedName>
</protein>
<accession>A0A814Y5H2</accession>
<dbReference type="PANTHER" id="PTHR19871:SF14">
    <property type="entry name" value="DUF4062 DOMAIN-CONTAINING PROTEIN"/>
    <property type="match status" value="1"/>
</dbReference>
<feature type="domain" description="DUF4062" evidence="2">
    <location>
        <begin position="52"/>
        <end position="150"/>
    </location>
</feature>
<feature type="domain" description="Nephrocystin 3-like N-terminal" evidence="3">
    <location>
        <begin position="401"/>
        <end position="515"/>
    </location>
</feature>
<dbReference type="InterPro" id="IPR011047">
    <property type="entry name" value="Quinoprotein_ADH-like_sf"/>
</dbReference>
<dbReference type="EMBL" id="CAJNOH010001507">
    <property type="protein sequence ID" value="CAF1224914.1"/>
    <property type="molecule type" value="Genomic_DNA"/>
</dbReference>
<dbReference type="SMART" id="SM00320">
    <property type="entry name" value="WD40"/>
    <property type="match status" value="2"/>
</dbReference>
<evidence type="ECO:0000313" key="6">
    <source>
        <dbReference type="Proteomes" id="UP000663854"/>
    </source>
</evidence>
<dbReference type="InterPro" id="IPR027417">
    <property type="entry name" value="P-loop_NTPase"/>
</dbReference>
<evidence type="ECO:0000313" key="4">
    <source>
        <dbReference type="EMBL" id="CAF1224914.1"/>
    </source>
</evidence>
<dbReference type="SUPFAM" id="SSF50998">
    <property type="entry name" value="Quinoprotein alcohol dehydrogenase-like"/>
    <property type="match status" value="1"/>
</dbReference>
<dbReference type="InterPro" id="IPR015943">
    <property type="entry name" value="WD40/YVTN_repeat-like_dom_sf"/>
</dbReference>
<dbReference type="SUPFAM" id="SSF52540">
    <property type="entry name" value="P-loop containing nucleoside triphosphate hydrolases"/>
    <property type="match status" value="1"/>
</dbReference>
<dbReference type="Proteomes" id="UP000663854">
    <property type="component" value="Unassembled WGS sequence"/>
</dbReference>
<dbReference type="Pfam" id="PF13271">
    <property type="entry name" value="DUF4062"/>
    <property type="match status" value="1"/>
</dbReference>
<organism evidence="4 6">
    <name type="scientific">Rotaria sordida</name>
    <dbReference type="NCBI Taxonomy" id="392033"/>
    <lineage>
        <taxon>Eukaryota</taxon>
        <taxon>Metazoa</taxon>
        <taxon>Spiralia</taxon>
        <taxon>Gnathifera</taxon>
        <taxon>Rotifera</taxon>
        <taxon>Eurotatoria</taxon>
        <taxon>Bdelloidea</taxon>
        <taxon>Philodinida</taxon>
        <taxon>Philodinidae</taxon>
        <taxon>Rotaria</taxon>
    </lineage>
</organism>
<evidence type="ECO:0000313" key="7">
    <source>
        <dbReference type="Proteomes" id="UP000663870"/>
    </source>
</evidence>
<keyword evidence="1" id="KW-0677">Repeat</keyword>